<dbReference type="SUPFAM" id="SSF53474">
    <property type="entry name" value="alpha/beta-Hydrolases"/>
    <property type="match status" value="1"/>
</dbReference>
<dbReference type="GO" id="GO:0016787">
    <property type="term" value="F:hydrolase activity"/>
    <property type="evidence" value="ECO:0007669"/>
    <property type="project" value="UniProtKB-KW"/>
</dbReference>
<dbReference type="PRINTS" id="PR00412">
    <property type="entry name" value="EPOXHYDRLASE"/>
</dbReference>
<dbReference type="STRING" id="1160509.A0A3N4ILE0"/>
<reference evidence="4 5" key="1">
    <citation type="journal article" date="2018" name="Nat. Ecol. Evol.">
        <title>Pezizomycetes genomes reveal the molecular basis of ectomycorrhizal truffle lifestyle.</title>
        <authorList>
            <person name="Murat C."/>
            <person name="Payen T."/>
            <person name="Noel B."/>
            <person name="Kuo A."/>
            <person name="Morin E."/>
            <person name="Chen J."/>
            <person name="Kohler A."/>
            <person name="Krizsan K."/>
            <person name="Balestrini R."/>
            <person name="Da Silva C."/>
            <person name="Montanini B."/>
            <person name="Hainaut M."/>
            <person name="Levati E."/>
            <person name="Barry K.W."/>
            <person name="Belfiori B."/>
            <person name="Cichocki N."/>
            <person name="Clum A."/>
            <person name="Dockter R.B."/>
            <person name="Fauchery L."/>
            <person name="Guy J."/>
            <person name="Iotti M."/>
            <person name="Le Tacon F."/>
            <person name="Lindquist E.A."/>
            <person name="Lipzen A."/>
            <person name="Malagnac F."/>
            <person name="Mello A."/>
            <person name="Molinier V."/>
            <person name="Miyauchi S."/>
            <person name="Poulain J."/>
            <person name="Riccioni C."/>
            <person name="Rubini A."/>
            <person name="Sitrit Y."/>
            <person name="Splivallo R."/>
            <person name="Traeger S."/>
            <person name="Wang M."/>
            <person name="Zifcakova L."/>
            <person name="Wipf D."/>
            <person name="Zambonelli A."/>
            <person name="Paolocci F."/>
            <person name="Nowrousian M."/>
            <person name="Ottonello S."/>
            <person name="Baldrian P."/>
            <person name="Spatafora J.W."/>
            <person name="Henrissat B."/>
            <person name="Nagy L.G."/>
            <person name="Aury J.M."/>
            <person name="Wincker P."/>
            <person name="Grigoriev I.V."/>
            <person name="Bonfante P."/>
            <person name="Martin F.M."/>
        </authorList>
    </citation>
    <scope>NUCLEOTIDE SEQUENCE [LARGE SCALE GENOMIC DNA]</scope>
    <source>
        <strain evidence="4 5">RN42</strain>
    </source>
</reference>
<dbReference type="Proteomes" id="UP000275078">
    <property type="component" value="Unassembled WGS sequence"/>
</dbReference>
<evidence type="ECO:0000313" key="5">
    <source>
        <dbReference type="Proteomes" id="UP000275078"/>
    </source>
</evidence>
<evidence type="ECO:0000259" key="3">
    <source>
        <dbReference type="Pfam" id="PF00561"/>
    </source>
</evidence>
<comment type="similarity">
    <text evidence="2">Belongs to the AB hydrolase superfamily. Epoxide hydrolase family.</text>
</comment>
<dbReference type="AlphaFoldDB" id="A0A3N4ILE0"/>
<dbReference type="InterPro" id="IPR029058">
    <property type="entry name" value="AB_hydrolase_fold"/>
</dbReference>
<sequence length="343" mass="38150">MPEFTADPLPYTHHTDVPSGATIAARTRDFDKLTSDAKPIIVLIHGYPQTSYLWRYIIPLLPDYPLYIPDIPGYGESKHTKITNETFSKRALGTDILTALSTILDVKEGKKQNIILIGHDRGARIIHRLAVDYSHPKAASSSAADVLSKFEILGAGLLDIVPTVVQFESFQNGKVAAGTFHWSFLAAKHPLPENMIAAYGGGKFCRDMILGWSGLKDDDESERATRVKEGAEEYVKSFDTTMTIEASCADYRAAAEVDAEEQVEDQKEWRKIRVPTLVMFSETYLGSRYDVETVWTEWTGVIDGSRKLKVKGVGNGVGHFLPEEAPAETAETLKEWIEELLTK</sequence>
<evidence type="ECO:0000313" key="4">
    <source>
        <dbReference type="EMBL" id="RPA86689.1"/>
    </source>
</evidence>
<name>A0A3N4ILE0_ASCIM</name>
<protein>
    <submittedName>
        <fullName evidence="4">Alpha/beta-hydrolase</fullName>
    </submittedName>
</protein>
<gene>
    <name evidence="4" type="ORF">BJ508DRAFT_220685</name>
</gene>
<proteinExistence type="inferred from homology"/>
<dbReference type="EMBL" id="ML119648">
    <property type="protein sequence ID" value="RPA86689.1"/>
    <property type="molecule type" value="Genomic_DNA"/>
</dbReference>
<accession>A0A3N4ILE0</accession>
<dbReference type="PANTHER" id="PTHR43329">
    <property type="entry name" value="EPOXIDE HYDROLASE"/>
    <property type="match status" value="1"/>
</dbReference>
<keyword evidence="1 4" id="KW-0378">Hydrolase</keyword>
<dbReference type="OrthoDB" id="284184at2759"/>
<keyword evidence="5" id="KW-1185">Reference proteome</keyword>
<evidence type="ECO:0000256" key="1">
    <source>
        <dbReference type="ARBA" id="ARBA00022801"/>
    </source>
</evidence>
<feature type="domain" description="AB hydrolase-1" evidence="3">
    <location>
        <begin position="39"/>
        <end position="155"/>
    </location>
</feature>
<dbReference type="InterPro" id="IPR000639">
    <property type="entry name" value="Epox_hydrolase-like"/>
</dbReference>
<dbReference type="InterPro" id="IPR000073">
    <property type="entry name" value="AB_hydrolase_1"/>
</dbReference>
<organism evidence="4 5">
    <name type="scientific">Ascobolus immersus RN42</name>
    <dbReference type="NCBI Taxonomy" id="1160509"/>
    <lineage>
        <taxon>Eukaryota</taxon>
        <taxon>Fungi</taxon>
        <taxon>Dikarya</taxon>
        <taxon>Ascomycota</taxon>
        <taxon>Pezizomycotina</taxon>
        <taxon>Pezizomycetes</taxon>
        <taxon>Pezizales</taxon>
        <taxon>Ascobolaceae</taxon>
        <taxon>Ascobolus</taxon>
    </lineage>
</organism>
<evidence type="ECO:0000256" key="2">
    <source>
        <dbReference type="ARBA" id="ARBA00038334"/>
    </source>
</evidence>
<dbReference type="Gene3D" id="3.40.50.1820">
    <property type="entry name" value="alpha/beta hydrolase"/>
    <property type="match status" value="1"/>
</dbReference>
<dbReference type="Pfam" id="PF00561">
    <property type="entry name" value="Abhydrolase_1"/>
    <property type="match status" value="1"/>
</dbReference>